<evidence type="ECO:0000313" key="16">
    <source>
        <dbReference type="Proteomes" id="UP000001492"/>
    </source>
</evidence>
<dbReference type="KEGG" id="aex:Astex_1819"/>
<dbReference type="HAMAP" id="MF_00281">
    <property type="entry name" value="Phe_tRNA_synth_alpha1"/>
    <property type="match status" value="1"/>
</dbReference>
<evidence type="ECO:0000256" key="3">
    <source>
        <dbReference type="ARBA" id="ARBA00011209"/>
    </source>
</evidence>
<dbReference type="EC" id="6.1.1.20" evidence="13"/>
<dbReference type="CDD" id="cd00496">
    <property type="entry name" value="PheRS_alpha_core"/>
    <property type="match status" value="1"/>
</dbReference>
<dbReference type="InterPro" id="IPR004188">
    <property type="entry name" value="Phe-tRNA_ligase_II_N"/>
</dbReference>
<organism evidence="15 16">
    <name type="scientific">Asticcacaulis excentricus (strain ATCC 15261 / DSM 4724 / KCTC 12464 / NCIMB 9791 / VKM B-1370 / CB 48)</name>
    <dbReference type="NCBI Taxonomy" id="573065"/>
    <lineage>
        <taxon>Bacteria</taxon>
        <taxon>Pseudomonadati</taxon>
        <taxon>Pseudomonadota</taxon>
        <taxon>Alphaproteobacteria</taxon>
        <taxon>Caulobacterales</taxon>
        <taxon>Caulobacteraceae</taxon>
        <taxon>Asticcacaulis</taxon>
    </lineage>
</organism>
<keyword evidence="10 13" id="KW-0648">Protein biosynthesis</keyword>
<evidence type="ECO:0000259" key="14">
    <source>
        <dbReference type="PROSITE" id="PS50862"/>
    </source>
</evidence>
<keyword evidence="6 13" id="KW-0479">Metal-binding</keyword>
<evidence type="ECO:0000256" key="8">
    <source>
        <dbReference type="ARBA" id="ARBA00022840"/>
    </source>
</evidence>
<dbReference type="InterPro" id="IPR006195">
    <property type="entry name" value="aa-tRNA-synth_II"/>
</dbReference>
<comment type="catalytic activity">
    <reaction evidence="12 13">
        <text>tRNA(Phe) + L-phenylalanine + ATP = L-phenylalanyl-tRNA(Phe) + AMP + diphosphate + H(+)</text>
        <dbReference type="Rhea" id="RHEA:19413"/>
        <dbReference type="Rhea" id="RHEA-COMP:9668"/>
        <dbReference type="Rhea" id="RHEA-COMP:9699"/>
        <dbReference type="ChEBI" id="CHEBI:15378"/>
        <dbReference type="ChEBI" id="CHEBI:30616"/>
        <dbReference type="ChEBI" id="CHEBI:33019"/>
        <dbReference type="ChEBI" id="CHEBI:58095"/>
        <dbReference type="ChEBI" id="CHEBI:78442"/>
        <dbReference type="ChEBI" id="CHEBI:78531"/>
        <dbReference type="ChEBI" id="CHEBI:456215"/>
        <dbReference type="EC" id="6.1.1.20"/>
    </reaction>
</comment>
<dbReference type="Gene3D" id="3.30.930.10">
    <property type="entry name" value="Bira Bifunctional Protein, Domain 2"/>
    <property type="match status" value="1"/>
</dbReference>
<dbReference type="EMBL" id="CP002395">
    <property type="protein sequence ID" value="ADU13483.1"/>
    <property type="molecule type" value="Genomic_DNA"/>
</dbReference>
<sequence>MFLRKVAFPFRLEALNTRRSVFPRETMSTYSDLAAEIEAEILTAQDLAALDAVRVSALGKTGRVSGLLKTLGALPPEERKATGAAINAVRDQIQAALDARKDVLEAEHLSRRLQSERIDLSLPAAPRAKGGVHPTMQVMDEMVAIFAEMGFEVAEGPDIEDDFHNFTALNFPEKHPAREMHDTFFFNPDENGVRKLLRTHTSPVQIRSMIAGKPPFRLIVPGRVFRCDSDQTHTPMFHQIEGLVIDKTAHMGHLKWVFDTFLSRFFETDTVITQFRPHHFPFTEPSAEMDVRYSRNGAEIRIGDGDRWMEILGSGMVHPNVLKACGVDPDEYQGFAFGMGVDRLAMLKYGVPDLRDMFAADTRWLSHYGFSGFAAPNPASGLS</sequence>
<comment type="similarity">
    <text evidence="2 13">Belongs to the class-II aminoacyl-tRNA synthetase family. Phe-tRNA synthetase alpha subunit type 1 subfamily.</text>
</comment>
<comment type="cofactor">
    <cofactor evidence="13">
        <name>Mg(2+)</name>
        <dbReference type="ChEBI" id="CHEBI:18420"/>
    </cofactor>
    <text evidence="13">Binds 2 magnesium ions per tetramer.</text>
</comment>
<dbReference type="InterPro" id="IPR010978">
    <property type="entry name" value="tRNA-bd_arm"/>
</dbReference>
<dbReference type="GO" id="GO:0006432">
    <property type="term" value="P:phenylalanyl-tRNA aminoacylation"/>
    <property type="evidence" value="ECO:0007669"/>
    <property type="project" value="UniProtKB-UniRule"/>
</dbReference>
<dbReference type="HOGENOM" id="CLU_025086_0_1_5"/>
<keyword evidence="7 13" id="KW-0547">Nucleotide-binding</keyword>
<keyword evidence="16" id="KW-1185">Reference proteome</keyword>
<evidence type="ECO:0000256" key="12">
    <source>
        <dbReference type="ARBA" id="ARBA00049255"/>
    </source>
</evidence>
<dbReference type="STRING" id="573065.Astex_1819"/>
<comment type="subcellular location">
    <subcellularLocation>
        <location evidence="1 13">Cytoplasm</location>
    </subcellularLocation>
</comment>
<gene>
    <name evidence="13" type="primary">pheS</name>
    <name evidence="15" type="ordered locus">Astex_1819</name>
</gene>
<evidence type="ECO:0000256" key="10">
    <source>
        <dbReference type="ARBA" id="ARBA00022917"/>
    </source>
</evidence>
<reference evidence="16" key="1">
    <citation type="submission" date="2010-12" db="EMBL/GenBank/DDBJ databases">
        <title>Complete sequence of chromosome 1 of Asticcacaulis excentricus CB 48.</title>
        <authorList>
            <consortium name="US DOE Joint Genome Institute"/>
            <person name="Lucas S."/>
            <person name="Copeland A."/>
            <person name="Lapidus A."/>
            <person name="Cheng J.-F."/>
            <person name="Bruce D."/>
            <person name="Goodwin L."/>
            <person name="Pitluck S."/>
            <person name="Teshima H."/>
            <person name="Davenport K."/>
            <person name="Detter J.C."/>
            <person name="Han C."/>
            <person name="Tapia R."/>
            <person name="Land M."/>
            <person name="Hauser L."/>
            <person name="Jeffries C."/>
            <person name="Kyrpides N."/>
            <person name="Ivanova N."/>
            <person name="Ovchinnikova G."/>
            <person name="Brun Y.V."/>
            <person name="Woyke T."/>
        </authorList>
    </citation>
    <scope>NUCLEOTIDE SEQUENCE [LARGE SCALE GENOMIC DNA]</scope>
    <source>
        <strain evidence="16">ATCC 15261 / DSM 4724 / KCTC 12464 / NCIMB 9791 / VKM B-1370 / CB 48</strain>
    </source>
</reference>
<evidence type="ECO:0000256" key="7">
    <source>
        <dbReference type="ARBA" id="ARBA00022741"/>
    </source>
</evidence>
<dbReference type="GO" id="GO:0005524">
    <property type="term" value="F:ATP binding"/>
    <property type="evidence" value="ECO:0007669"/>
    <property type="project" value="UniProtKB-UniRule"/>
</dbReference>
<dbReference type="InterPro" id="IPR002319">
    <property type="entry name" value="Phenylalanyl-tRNA_Synthase"/>
</dbReference>
<evidence type="ECO:0000256" key="6">
    <source>
        <dbReference type="ARBA" id="ARBA00022723"/>
    </source>
</evidence>
<dbReference type="FunFam" id="3.30.930.10:FF:000003">
    <property type="entry name" value="Phenylalanine--tRNA ligase alpha subunit"/>
    <property type="match status" value="1"/>
</dbReference>
<keyword evidence="4 13" id="KW-0963">Cytoplasm</keyword>
<dbReference type="NCBIfam" id="TIGR00468">
    <property type="entry name" value="pheS"/>
    <property type="match status" value="1"/>
</dbReference>
<dbReference type="PROSITE" id="PS50862">
    <property type="entry name" value="AA_TRNA_LIGASE_II"/>
    <property type="match status" value="1"/>
</dbReference>
<dbReference type="InterPro" id="IPR045864">
    <property type="entry name" value="aa-tRNA-synth_II/BPL/LPL"/>
</dbReference>
<evidence type="ECO:0000313" key="15">
    <source>
        <dbReference type="EMBL" id="ADU13483.1"/>
    </source>
</evidence>
<keyword evidence="5 13" id="KW-0436">Ligase</keyword>
<feature type="domain" description="Aminoacyl-transfer RNA synthetases class-II family profile" evidence="14">
    <location>
        <begin position="145"/>
        <end position="376"/>
    </location>
</feature>
<dbReference type="SUPFAM" id="SSF46589">
    <property type="entry name" value="tRNA-binding arm"/>
    <property type="match status" value="1"/>
</dbReference>
<evidence type="ECO:0000256" key="1">
    <source>
        <dbReference type="ARBA" id="ARBA00004496"/>
    </source>
</evidence>
<dbReference type="Pfam" id="PF01409">
    <property type="entry name" value="tRNA-synt_2d"/>
    <property type="match status" value="1"/>
</dbReference>
<feature type="binding site" evidence="13">
    <location>
        <position position="284"/>
    </location>
    <ligand>
        <name>Mg(2+)</name>
        <dbReference type="ChEBI" id="CHEBI:18420"/>
        <note>shared with beta subunit</note>
    </ligand>
</feature>
<dbReference type="Pfam" id="PF02912">
    <property type="entry name" value="Phe_tRNA-synt_N"/>
    <property type="match status" value="1"/>
</dbReference>
<evidence type="ECO:0000256" key="11">
    <source>
        <dbReference type="ARBA" id="ARBA00023146"/>
    </source>
</evidence>
<evidence type="ECO:0000256" key="4">
    <source>
        <dbReference type="ARBA" id="ARBA00022490"/>
    </source>
</evidence>
<evidence type="ECO:0000256" key="5">
    <source>
        <dbReference type="ARBA" id="ARBA00022598"/>
    </source>
</evidence>
<keyword evidence="9 13" id="KW-0460">Magnesium</keyword>
<dbReference type="InterPro" id="IPR022911">
    <property type="entry name" value="Phe_tRNA_ligase_alpha1_bac"/>
</dbReference>
<dbReference type="eggNOG" id="COG0016">
    <property type="taxonomic scope" value="Bacteria"/>
</dbReference>
<name>E8RRV8_ASTEC</name>
<accession>E8RRV8</accession>
<dbReference type="InterPro" id="IPR004529">
    <property type="entry name" value="Phe-tRNA-synth_IIc_asu"/>
</dbReference>
<dbReference type="GO" id="GO:0004826">
    <property type="term" value="F:phenylalanine-tRNA ligase activity"/>
    <property type="evidence" value="ECO:0007669"/>
    <property type="project" value="UniProtKB-UniRule"/>
</dbReference>
<keyword evidence="8 13" id="KW-0067">ATP-binding</keyword>
<evidence type="ECO:0000256" key="9">
    <source>
        <dbReference type="ARBA" id="ARBA00022842"/>
    </source>
</evidence>
<dbReference type="Proteomes" id="UP000001492">
    <property type="component" value="Chromosome 1"/>
</dbReference>
<evidence type="ECO:0000256" key="13">
    <source>
        <dbReference type="HAMAP-Rule" id="MF_00281"/>
    </source>
</evidence>
<dbReference type="SUPFAM" id="SSF55681">
    <property type="entry name" value="Class II aaRS and biotin synthetases"/>
    <property type="match status" value="1"/>
</dbReference>
<evidence type="ECO:0000256" key="2">
    <source>
        <dbReference type="ARBA" id="ARBA00010207"/>
    </source>
</evidence>
<keyword evidence="11 13" id="KW-0030">Aminoacyl-tRNA synthetase</keyword>
<dbReference type="GO" id="GO:0005737">
    <property type="term" value="C:cytoplasm"/>
    <property type="evidence" value="ECO:0007669"/>
    <property type="project" value="UniProtKB-SubCell"/>
</dbReference>
<comment type="subunit">
    <text evidence="3 13">Tetramer of two alpha and two beta subunits.</text>
</comment>
<dbReference type="PANTHER" id="PTHR11538:SF41">
    <property type="entry name" value="PHENYLALANINE--TRNA LIGASE, MITOCHONDRIAL"/>
    <property type="match status" value="1"/>
</dbReference>
<dbReference type="PANTHER" id="PTHR11538">
    <property type="entry name" value="PHENYLALANYL-TRNA SYNTHETASE"/>
    <property type="match status" value="1"/>
</dbReference>
<proteinExistence type="inferred from homology"/>
<dbReference type="GO" id="GO:0000049">
    <property type="term" value="F:tRNA binding"/>
    <property type="evidence" value="ECO:0007669"/>
    <property type="project" value="InterPro"/>
</dbReference>
<protein>
    <recommendedName>
        <fullName evidence="13">Phenylalanine--tRNA ligase alpha subunit</fullName>
        <ecNumber evidence="13">6.1.1.20</ecNumber>
    </recommendedName>
    <alternativeName>
        <fullName evidence="13">Phenylalanyl-tRNA synthetase alpha subunit</fullName>
        <shortName evidence="13">PheRS</shortName>
    </alternativeName>
</protein>
<dbReference type="AlphaFoldDB" id="E8RRV8"/>
<dbReference type="GO" id="GO:0000287">
    <property type="term" value="F:magnesium ion binding"/>
    <property type="evidence" value="ECO:0007669"/>
    <property type="project" value="UniProtKB-UniRule"/>
</dbReference>